<evidence type="ECO:0000313" key="2">
    <source>
        <dbReference type="Proteomes" id="UP000835243"/>
    </source>
</evidence>
<organism evidence="1">
    <name type="scientific">Xanthomonas arboricola pv. corylina</name>
    <dbReference type="NCBI Taxonomy" id="487821"/>
    <lineage>
        <taxon>Bacteria</taxon>
        <taxon>Pseudomonadati</taxon>
        <taxon>Pseudomonadota</taxon>
        <taxon>Gammaproteobacteria</taxon>
        <taxon>Lysobacterales</taxon>
        <taxon>Lysobacteraceae</taxon>
        <taxon>Xanthomonas</taxon>
    </lineage>
</organism>
<dbReference type="EMBL" id="HG992341">
    <property type="protein sequence ID" value="CAE6808645.1"/>
    <property type="molecule type" value="Genomic_DNA"/>
</dbReference>
<gene>
    <name evidence="1" type="ORF">CFBP1159_30660</name>
</gene>
<dbReference type="EMBL" id="HG992341">
    <property type="protein sequence ID" value="CAE6808625.1"/>
    <property type="molecule type" value="Genomic_DNA"/>
</dbReference>
<evidence type="ECO:0000313" key="1">
    <source>
        <dbReference type="EMBL" id="CAE6808645.1"/>
    </source>
</evidence>
<proteinExistence type="predicted"/>
<sequence>MRTSAACPAMVIARAQVLQPSCRSSALHLIHLLATLAQRQTRLVQTAASLRCSPTPRSKAHSVEHAVPSPVAGHAVHALLVYAHRSSRQVLARSPSRDLTRHGCRARAYKDVLAACPARVGGQGPRSKLTASKARRGHRTGCGCFVEHHAHRPSRQILARSPSRDLARHGCRVRSYKDLLAACPAMVGGQGPCSKLTASRTRRGHRTGCGSFVEPCTPIISTGPCPLTLAGPYAAWMPRKSLQGRTCGVSRDGGRARTLQPGHLLTAPSRRPDCQSPHRALRAICAPLAAGRTRPGSCPMPPADRHRIPRWSRMQTPACAPRQR</sequence>
<dbReference type="Proteomes" id="UP000835243">
    <property type="component" value="Chromosome"/>
</dbReference>
<accession>A0A8D6YBA7</accession>
<reference evidence="1 2" key="1">
    <citation type="submission" date="2021-02" db="EMBL/GenBank/DDBJ databases">
        <authorList>
            <person name="Pothier F. J."/>
        </authorList>
    </citation>
    <scope>NUCLEOTIDE SEQUENCE</scope>
    <source>
        <strain evidence="1 2">CFBP 1159</strain>
    </source>
</reference>
<protein>
    <submittedName>
        <fullName evidence="1">Uncharacterized protein</fullName>
    </submittedName>
</protein>
<name>A0A8D6YBA7_9XANT</name>
<dbReference type="AlphaFoldDB" id="A0A8D6YBA7"/>